<dbReference type="Proteomes" id="UP000001357">
    <property type="component" value="Unassembled WGS sequence"/>
</dbReference>
<feature type="compositionally biased region" description="Polar residues" evidence="4">
    <location>
        <begin position="664"/>
        <end position="673"/>
    </location>
</feature>
<keyword evidence="6" id="KW-1185">Reference proteome</keyword>
<dbReference type="PANTHER" id="PTHR24198:SF165">
    <property type="entry name" value="ANKYRIN REPEAT-CONTAINING PROTEIN-RELATED"/>
    <property type="match status" value="1"/>
</dbReference>
<dbReference type="Gene3D" id="1.25.40.20">
    <property type="entry name" value="Ankyrin repeat-containing domain"/>
    <property type="match status" value="3"/>
</dbReference>
<dbReference type="Pfam" id="PF00612">
    <property type="entry name" value="IQ"/>
    <property type="match status" value="2"/>
</dbReference>
<name>A9UY50_MONBE</name>
<dbReference type="InterPro" id="IPR036770">
    <property type="entry name" value="Ankyrin_rpt-contain_sf"/>
</dbReference>
<feature type="compositionally biased region" description="Polar residues" evidence="4">
    <location>
        <begin position="577"/>
        <end position="589"/>
    </location>
</feature>
<evidence type="ECO:0000256" key="2">
    <source>
        <dbReference type="ARBA" id="ARBA00023043"/>
    </source>
</evidence>
<dbReference type="EMBL" id="CH991549">
    <property type="protein sequence ID" value="EDQ89799.1"/>
    <property type="molecule type" value="Genomic_DNA"/>
</dbReference>
<protein>
    <submittedName>
        <fullName evidence="5">Uncharacterized protein</fullName>
    </submittedName>
</protein>
<proteinExistence type="predicted"/>
<feature type="repeat" description="ANK" evidence="3">
    <location>
        <begin position="350"/>
        <end position="382"/>
    </location>
</feature>
<dbReference type="PROSITE" id="PS50088">
    <property type="entry name" value="ANK_REPEAT"/>
    <property type="match status" value="2"/>
</dbReference>
<feature type="compositionally biased region" description="Pro residues" evidence="4">
    <location>
        <begin position="1"/>
        <end position="10"/>
    </location>
</feature>
<dbReference type="PROSITE" id="PS50096">
    <property type="entry name" value="IQ"/>
    <property type="match status" value="2"/>
</dbReference>
<dbReference type="AlphaFoldDB" id="A9UY50"/>
<sequence>MSAEASPPPSSVVEEQSAATDGDMRPGIEIEGKEADHQLQSAADAAGITLNNVVLRSGIRSVGFSRTAAYRMTALHVAAATGEAERLFNAYAQNGGFSAHTCNYQDAAGRTPLHFAAATGNRTSVEALLEHGGNSNAQDADGKNVGMWAAFYGHHKVLALLLAAGLELGHRDLAGRSILHWAALANSPKALDFLCKQCTMRHLDINPADLEQLTPLHWVCHLGFNKHVAILLKAKADVCCLDVEQRNPLHWTASNQDASVTKPTVRSLLLALRLTKHLKCIVESTATHAVAPAGAESPLCVAALLKTSINVNKVDSDGRSLLHLLAYRNDAETIAALKLAKVDPNVIDAAQQTALMLAVENNHLAAARELLAAGANPVLGDAEGRIPLSVAVIQGYEELAALILSQMQQENLLLADSRGETFQLHVGLNVHGSLTLTLLNGRHRVQENAASTTIQRFVRGFLVRRQMDRGRASDQESAELQRIKAELSRARAQAAAAERARASEAKQRQELEEETERLRLQQQKLEQRQLRRPGRRRSSRNADKSSSGTRSSEHEKVPTRNPQASAAPLANDESTHETVLQNGESQSQIEPAGGIDSQSATIPATSCRSSRQSTGNTGHSSSKSRHSTSEVTRLSSNAPRASGGTAPPRVSWALEKEEDKQPAQGRSKTTNALTEMDCEGAVSSGQHDDTDEDACSGSDSEDGALLVLNASVQRARIVKSEQQRVAQVRAKVQAAIRIQRFWRRHRGRTWRGRPVCRALPPSSQLQGQGSRRGRRSQGVQRGNGRTLGSQRRRSFHKTAASSRGAALGHVRPQLRSCASTFPAENSYGPEEQRRRLLAVLTIQLWFRKQLARRHAQRQRSLSAQIRDMSLVRKHQKCRVKAVYGARTERAKPFLPSRPRSLHSHRLMPTPAPLDVSFFSAARSYSQRTPRRGRHPVQGDHPVFRSNNHSRSSTSRQVHLPLAQAAQVWRGLVIFSTAESQALQLAARWADAKLKARLDELGVQWLSVEDLPQLPNELSPLLSRVRWVVQGPFNNTVVIAVESSNPLHERALQPQGDRALLRAMRAVTVDCAPGTAPKIAAFYAHFFAAKTRLYNEGSVAGCSVALGADPHEQELVFVERSEPLQAYDGHHFALYLNSRVAFAAAFSRLQAAGLVWVNPRFQDCVTTLAAAEAEGQFRILNLVDPAEPSHILFTLEHEVRGPQHKDCPLQLPAPESTEP</sequence>
<dbReference type="SUPFAM" id="SSF48403">
    <property type="entry name" value="Ankyrin repeat"/>
    <property type="match status" value="1"/>
</dbReference>
<dbReference type="InterPro" id="IPR000048">
    <property type="entry name" value="IQ_motif_EF-hand-BS"/>
</dbReference>
<dbReference type="CDD" id="cd23767">
    <property type="entry name" value="IQCD"/>
    <property type="match status" value="1"/>
</dbReference>
<reference evidence="5 6" key="1">
    <citation type="journal article" date="2008" name="Nature">
        <title>The genome of the choanoflagellate Monosiga brevicollis and the origin of metazoans.</title>
        <authorList>
            <consortium name="JGI Sequencing"/>
            <person name="King N."/>
            <person name="Westbrook M.J."/>
            <person name="Young S.L."/>
            <person name="Kuo A."/>
            <person name="Abedin M."/>
            <person name="Chapman J."/>
            <person name="Fairclough S."/>
            <person name="Hellsten U."/>
            <person name="Isogai Y."/>
            <person name="Letunic I."/>
            <person name="Marr M."/>
            <person name="Pincus D."/>
            <person name="Putnam N."/>
            <person name="Rokas A."/>
            <person name="Wright K.J."/>
            <person name="Zuzow R."/>
            <person name="Dirks W."/>
            <person name="Good M."/>
            <person name="Goodstein D."/>
            <person name="Lemons D."/>
            <person name="Li W."/>
            <person name="Lyons J.B."/>
            <person name="Morris A."/>
            <person name="Nichols S."/>
            <person name="Richter D.J."/>
            <person name="Salamov A."/>
            <person name="Bork P."/>
            <person name="Lim W.A."/>
            <person name="Manning G."/>
            <person name="Miller W.T."/>
            <person name="McGinnis W."/>
            <person name="Shapiro H."/>
            <person name="Tjian R."/>
            <person name="Grigoriev I.V."/>
            <person name="Rokhsar D."/>
        </authorList>
    </citation>
    <scope>NUCLEOTIDE SEQUENCE [LARGE SCALE GENOMIC DNA]</scope>
    <source>
        <strain evidence="6">MX1 / ATCC 50154</strain>
    </source>
</reference>
<evidence type="ECO:0000256" key="1">
    <source>
        <dbReference type="ARBA" id="ARBA00022737"/>
    </source>
</evidence>
<evidence type="ECO:0000256" key="4">
    <source>
        <dbReference type="SAM" id="MobiDB-lite"/>
    </source>
</evidence>
<dbReference type="PROSITE" id="PS50297">
    <property type="entry name" value="ANK_REP_REGION"/>
    <property type="match status" value="1"/>
</dbReference>
<dbReference type="InterPro" id="IPR002110">
    <property type="entry name" value="Ankyrin_rpt"/>
</dbReference>
<keyword evidence="1" id="KW-0677">Repeat</keyword>
<dbReference type="InterPro" id="IPR029068">
    <property type="entry name" value="Glyas_Bleomycin-R_OHBP_Dase"/>
</dbReference>
<feature type="repeat" description="ANK" evidence="3">
    <location>
        <begin position="108"/>
        <end position="140"/>
    </location>
</feature>
<feature type="compositionally biased region" description="Acidic residues" evidence="4">
    <location>
        <begin position="689"/>
        <end position="699"/>
    </location>
</feature>
<keyword evidence="2 3" id="KW-0040">ANK repeat</keyword>
<feature type="region of interest" description="Disordered" evidence="4">
    <location>
        <begin position="926"/>
        <end position="955"/>
    </location>
</feature>
<evidence type="ECO:0000256" key="3">
    <source>
        <dbReference type="PROSITE-ProRule" id="PRU00023"/>
    </source>
</evidence>
<feature type="compositionally biased region" description="Basic residues" evidence="4">
    <location>
        <begin position="530"/>
        <end position="539"/>
    </location>
</feature>
<dbReference type="InParanoid" id="A9UY50"/>
<feature type="region of interest" description="Disordered" evidence="4">
    <location>
        <begin position="1"/>
        <end position="27"/>
    </location>
</feature>
<dbReference type="SMART" id="SM00248">
    <property type="entry name" value="ANK"/>
    <property type="match status" value="9"/>
</dbReference>
<dbReference type="OMA" id="FRASEMG"/>
<feature type="compositionally biased region" description="Polar residues" evidence="4">
    <location>
        <begin position="630"/>
        <end position="639"/>
    </location>
</feature>
<feature type="compositionally biased region" description="Polar residues" evidence="4">
    <location>
        <begin position="596"/>
        <end position="619"/>
    </location>
</feature>
<dbReference type="Pfam" id="PF12796">
    <property type="entry name" value="Ank_2"/>
    <property type="match status" value="3"/>
</dbReference>
<organism evidence="5 6">
    <name type="scientific">Monosiga brevicollis</name>
    <name type="common">Choanoflagellate</name>
    <dbReference type="NCBI Taxonomy" id="81824"/>
    <lineage>
        <taxon>Eukaryota</taxon>
        <taxon>Choanoflagellata</taxon>
        <taxon>Craspedida</taxon>
        <taxon>Salpingoecidae</taxon>
        <taxon>Monosiga</taxon>
    </lineage>
</organism>
<dbReference type="KEGG" id="mbr:MONBRDRAFT_7731"/>
<feature type="region of interest" description="Disordered" evidence="4">
    <location>
        <begin position="494"/>
        <end position="675"/>
    </location>
</feature>
<feature type="region of interest" description="Disordered" evidence="4">
    <location>
        <begin position="752"/>
        <end position="808"/>
    </location>
</feature>
<dbReference type="PANTHER" id="PTHR24198">
    <property type="entry name" value="ANKYRIN REPEAT AND PROTEIN KINASE DOMAIN-CONTAINING PROTEIN"/>
    <property type="match status" value="1"/>
</dbReference>
<dbReference type="SMART" id="SM00015">
    <property type="entry name" value="IQ"/>
    <property type="match status" value="2"/>
</dbReference>
<accession>A9UY50</accession>
<feature type="region of interest" description="Disordered" evidence="4">
    <location>
        <begin position="680"/>
        <end position="699"/>
    </location>
</feature>
<gene>
    <name evidence="5" type="ORF">MONBRDRAFT_7731</name>
</gene>
<dbReference type="RefSeq" id="XP_001745221.1">
    <property type="nucleotide sequence ID" value="XM_001745169.1"/>
</dbReference>
<dbReference type="GeneID" id="5890445"/>
<feature type="compositionally biased region" description="Low complexity" evidence="4">
    <location>
        <begin position="944"/>
        <end position="955"/>
    </location>
</feature>
<dbReference type="eggNOG" id="KOG0504">
    <property type="taxonomic scope" value="Eukaryota"/>
</dbReference>
<evidence type="ECO:0000313" key="6">
    <source>
        <dbReference type="Proteomes" id="UP000001357"/>
    </source>
</evidence>
<feature type="compositionally biased region" description="Basic and acidic residues" evidence="4">
    <location>
        <begin position="498"/>
        <end position="510"/>
    </location>
</feature>
<evidence type="ECO:0000313" key="5">
    <source>
        <dbReference type="EMBL" id="EDQ89799.1"/>
    </source>
</evidence>
<dbReference type="SUPFAM" id="SSF54593">
    <property type="entry name" value="Glyoxalase/Bleomycin resistance protein/Dihydroxybiphenyl dioxygenase"/>
    <property type="match status" value="1"/>
</dbReference>
<dbReference type="STRING" id="81824.A9UY50"/>